<dbReference type="Proteomes" id="UP001501459">
    <property type="component" value="Unassembled WGS sequence"/>
</dbReference>
<dbReference type="InterPro" id="IPR003961">
    <property type="entry name" value="FN3_dom"/>
</dbReference>
<keyword evidence="6" id="KW-0511">Multifunctional enzyme</keyword>
<dbReference type="InterPro" id="IPR001264">
    <property type="entry name" value="Glyco_trans_51"/>
</dbReference>
<dbReference type="SUPFAM" id="SSF49265">
    <property type="entry name" value="Fibronectin type III"/>
    <property type="match status" value="2"/>
</dbReference>
<dbReference type="Pfam" id="PF00912">
    <property type="entry name" value="Transgly"/>
    <property type="match status" value="1"/>
</dbReference>
<evidence type="ECO:0000256" key="4">
    <source>
        <dbReference type="ARBA" id="ARBA00022679"/>
    </source>
</evidence>
<feature type="compositionally biased region" description="Polar residues" evidence="9">
    <location>
        <begin position="739"/>
        <end position="749"/>
    </location>
</feature>
<evidence type="ECO:0000256" key="10">
    <source>
        <dbReference type="SAM" id="Phobius"/>
    </source>
</evidence>
<keyword evidence="2" id="KW-0645">Protease</keyword>
<evidence type="ECO:0000256" key="8">
    <source>
        <dbReference type="ARBA" id="ARBA00049902"/>
    </source>
</evidence>
<dbReference type="Pfam" id="PF00041">
    <property type="entry name" value="fn3"/>
    <property type="match status" value="1"/>
</dbReference>
<dbReference type="InterPro" id="IPR036950">
    <property type="entry name" value="PBP_transglycosylase"/>
</dbReference>
<evidence type="ECO:0000259" key="11">
    <source>
        <dbReference type="PROSITE" id="PS50853"/>
    </source>
</evidence>
<evidence type="ECO:0000256" key="5">
    <source>
        <dbReference type="ARBA" id="ARBA00022801"/>
    </source>
</evidence>
<name>A0ABN0ZDP6_9BACI</name>
<evidence type="ECO:0000313" key="13">
    <source>
        <dbReference type="Proteomes" id="UP001501459"/>
    </source>
</evidence>
<dbReference type="EMBL" id="BAAADM010000054">
    <property type="protein sequence ID" value="GAA0444458.1"/>
    <property type="molecule type" value="Genomic_DNA"/>
</dbReference>
<evidence type="ECO:0000256" key="9">
    <source>
        <dbReference type="SAM" id="MobiDB-lite"/>
    </source>
</evidence>
<feature type="domain" description="Fibronectin type-III" evidence="11">
    <location>
        <begin position="696"/>
        <end position="786"/>
    </location>
</feature>
<dbReference type="Gene3D" id="2.60.40.10">
    <property type="entry name" value="Immunoglobulins"/>
    <property type="match status" value="2"/>
</dbReference>
<evidence type="ECO:0000256" key="7">
    <source>
        <dbReference type="ARBA" id="ARBA00034000"/>
    </source>
</evidence>
<feature type="region of interest" description="Disordered" evidence="9">
    <location>
        <begin position="729"/>
        <end position="833"/>
    </location>
</feature>
<dbReference type="CDD" id="cd00063">
    <property type="entry name" value="FN3"/>
    <property type="match status" value="2"/>
</dbReference>
<dbReference type="RefSeq" id="WP_343753138.1">
    <property type="nucleotide sequence ID" value="NZ_BAAADM010000054.1"/>
</dbReference>
<evidence type="ECO:0000313" key="12">
    <source>
        <dbReference type="EMBL" id="GAA0444458.1"/>
    </source>
</evidence>
<dbReference type="SUPFAM" id="SSF56601">
    <property type="entry name" value="beta-lactamase/transpeptidase-like"/>
    <property type="match status" value="1"/>
</dbReference>
<comment type="catalytic activity">
    <reaction evidence="7">
        <text>Preferential cleavage: (Ac)2-L-Lys-D-Ala-|-D-Ala. Also transpeptidation of peptidyl-alanyl moieties that are N-acyl substituents of D-alanine.</text>
        <dbReference type="EC" id="3.4.16.4"/>
    </reaction>
</comment>
<accession>A0ABN0ZDP6</accession>
<keyword evidence="3" id="KW-0328">Glycosyltransferase</keyword>
<feature type="region of interest" description="Disordered" evidence="9">
    <location>
        <begin position="881"/>
        <end position="920"/>
    </location>
</feature>
<keyword evidence="10" id="KW-0472">Membrane</keyword>
<dbReference type="InterPro" id="IPR050396">
    <property type="entry name" value="Glycosyltr_51/Transpeptidase"/>
</dbReference>
<dbReference type="InterPro" id="IPR036116">
    <property type="entry name" value="FN3_sf"/>
</dbReference>
<dbReference type="PANTHER" id="PTHR32282:SF29">
    <property type="entry name" value="PENICILLIN-BINDING PROTEIN 1A"/>
    <property type="match status" value="1"/>
</dbReference>
<keyword evidence="13" id="KW-1185">Reference proteome</keyword>
<keyword evidence="1" id="KW-0121">Carboxypeptidase</keyword>
<evidence type="ECO:0000256" key="2">
    <source>
        <dbReference type="ARBA" id="ARBA00022670"/>
    </source>
</evidence>
<proteinExistence type="predicted"/>
<protein>
    <submittedName>
        <fullName evidence="12">PBP1A family penicillin-binding protein</fullName>
    </submittedName>
</protein>
<evidence type="ECO:0000256" key="6">
    <source>
        <dbReference type="ARBA" id="ARBA00023268"/>
    </source>
</evidence>
<dbReference type="InterPro" id="IPR012338">
    <property type="entry name" value="Beta-lactam/transpept-like"/>
</dbReference>
<dbReference type="InterPro" id="IPR001460">
    <property type="entry name" value="PCN-bd_Tpept"/>
</dbReference>
<keyword evidence="5" id="KW-0378">Hydrolase</keyword>
<dbReference type="Pfam" id="PF00905">
    <property type="entry name" value="Transpeptidase"/>
    <property type="match status" value="1"/>
</dbReference>
<keyword evidence="10" id="KW-1133">Transmembrane helix</keyword>
<dbReference type="NCBIfam" id="TIGR02074">
    <property type="entry name" value="PBP_1a_fam"/>
    <property type="match status" value="1"/>
</dbReference>
<feature type="compositionally biased region" description="Basic and acidic residues" evidence="9">
    <location>
        <begin position="729"/>
        <end position="738"/>
    </location>
</feature>
<gene>
    <name evidence="12" type="ORF">GCM10008983_22310</name>
</gene>
<dbReference type="InterPro" id="IPR023346">
    <property type="entry name" value="Lysozyme-like_dom_sf"/>
</dbReference>
<dbReference type="InterPro" id="IPR013783">
    <property type="entry name" value="Ig-like_fold"/>
</dbReference>
<dbReference type="SMART" id="SM00060">
    <property type="entry name" value="FN3"/>
    <property type="match status" value="2"/>
</dbReference>
<dbReference type="SUPFAM" id="SSF53955">
    <property type="entry name" value="Lysozyme-like"/>
    <property type="match status" value="1"/>
</dbReference>
<feature type="compositionally biased region" description="Polar residues" evidence="9">
    <location>
        <begin position="807"/>
        <end position="831"/>
    </location>
</feature>
<sequence>MATNGQSRTARRQQKKASKKPLWKKILLWTLIAILAIGISVGGLFTYYIATAPNIDASKLDTPFSSKFYDKDGEQFADLGKKQRTKVEYDELPDVLIDAVIATEDARFFDHPGIDIWRIGGAIVANITDGFGSEGASTITQQVVEKSFLPPDKKISLKVQEMWLALQLEQKYNKERIMEMYLNKIYYGKRAYGVVKAAEVYFGKTDLSELTLPEAAILAGLPQRPSAYNPFKNPELMKDRMSTVLQLMVQHDKISEKQAKEAKQVEIASLLTEDEPDSTPYQAFLQQVEKEVKKNVDGADIYTDGLKIYTTIDTDAQKYVEFLLSDKDDNPINYPEPVVNPKSDEGKKVDLQAGMTVLDTKTGAVRAIGGAHGGLENQGFNHATQIDRQPGSTFKPIVDYGPAIENMQWSTYHQLNDDGPYDIKGSDKQVETWDSTYYGWVTARYALQRSLNVPAIKTFEEVGRQNAKAFAEKLGITFGDKKIKLTDAIGGGDIGTNPLELAGAYRAFANGGIYNKPYTVTKVEFPGSGKTVNLKPEPEAVMADSTAYMITDMLKNVVTEGTGTSANISGLQVAGKTGTTTRPDVNGSPDSWFSGYSTNYTMSIWTGYDNNNIPIDDKFKNVSQRLFKHTMMELSKNIETPDFTKPDSVVEQAVEKGSRPAKLPSNYTPESQIVTELFVKGTAPTETSEKYDQLEPVNNLEATFDNEANAIQVTWEYNSKQSVSFEVSARVDGDEKQKLSSTEETSMEITNVEPGSDYEIEVIASSHESAIDASEPVTTTVSIPEDMEDDEDDEEEEEDEEENNNEQGNIPSVDSLQAKPTASSIDVSWQYNGPPAQYEVVVSRSGSDIQTKTVRSKGIVLEGDGVRPGQTYTITVTPVGQEGANKGVKGLTKSTKTSVPDEADSVQGNSSNNHDGEASD</sequence>
<dbReference type="Gene3D" id="3.40.710.10">
    <property type="entry name" value="DD-peptidase/beta-lactamase superfamily"/>
    <property type="match status" value="1"/>
</dbReference>
<keyword evidence="10" id="KW-0812">Transmembrane</keyword>
<evidence type="ECO:0000256" key="1">
    <source>
        <dbReference type="ARBA" id="ARBA00022645"/>
    </source>
</evidence>
<feature type="compositionally biased region" description="Acidic residues" evidence="9">
    <location>
        <begin position="785"/>
        <end position="804"/>
    </location>
</feature>
<evidence type="ECO:0000256" key="3">
    <source>
        <dbReference type="ARBA" id="ARBA00022676"/>
    </source>
</evidence>
<feature type="transmembrane region" description="Helical" evidence="10">
    <location>
        <begin position="26"/>
        <end position="50"/>
    </location>
</feature>
<comment type="caution">
    <text evidence="12">The sequence shown here is derived from an EMBL/GenBank/DDBJ whole genome shotgun (WGS) entry which is preliminary data.</text>
</comment>
<dbReference type="Gene3D" id="1.10.3810.10">
    <property type="entry name" value="Biosynthetic peptidoglycan transglycosylase-like"/>
    <property type="match status" value="1"/>
</dbReference>
<reference evidence="12 13" key="1">
    <citation type="journal article" date="2019" name="Int. J. Syst. Evol. Microbiol.">
        <title>The Global Catalogue of Microorganisms (GCM) 10K type strain sequencing project: providing services to taxonomists for standard genome sequencing and annotation.</title>
        <authorList>
            <consortium name="The Broad Institute Genomics Platform"/>
            <consortium name="The Broad Institute Genome Sequencing Center for Infectious Disease"/>
            <person name="Wu L."/>
            <person name="Ma J."/>
        </authorList>
    </citation>
    <scope>NUCLEOTIDE SEQUENCE [LARGE SCALE GENOMIC DNA]</scope>
    <source>
        <strain evidence="12 13">JCM 12149</strain>
    </source>
</reference>
<keyword evidence="4" id="KW-0808">Transferase</keyword>
<dbReference type="PANTHER" id="PTHR32282">
    <property type="entry name" value="BINDING PROTEIN TRANSPEPTIDASE, PUTATIVE-RELATED"/>
    <property type="match status" value="1"/>
</dbReference>
<organism evidence="12 13">
    <name type="scientific">Lentibacillus halophilus</name>
    <dbReference type="NCBI Taxonomy" id="295065"/>
    <lineage>
        <taxon>Bacteria</taxon>
        <taxon>Bacillati</taxon>
        <taxon>Bacillota</taxon>
        <taxon>Bacilli</taxon>
        <taxon>Bacillales</taxon>
        <taxon>Bacillaceae</taxon>
        <taxon>Lentibacillus</taxon>
    </lineage>
</organism>
<feature type="domain" description="Fibronectin type-III" evidence="11">
    <location>
        <begin position="810"/>
        <end position="901"/>
    </location>
</feature>
<dbReference type="PROSITE" id="PS50853">
    <property type="entry name" value="FN3"/>
    <property type="match status" value="2"/>
</dbReference>
<comment type="catalytic activity">
    <reaction evidence="8">
        <text>[GlcNAc-(1-&gt;4)-Mur2Ac(oyl-L-Ala-gamma-D-Glu-L-Lys-D-Ala-D-Ala)](n)-di-trans,octa-cis-undecaprenyl diphosphate + beta-D-GlcNAc-(1-&gt;4)-Mur2Ac(oyl-L-Ala-gamma-D-Glu-L-Lys-D-Ala-D-Ala)-di-trans,octa-cis-undecaprenyl diphosphate = [GlcNAc-(1-&gt;4)-Mur2Ac(oyl-L-Ala-gamma-D-Glu-L-Lys-D-Ala-D-Ala)](n+1)-di-trans,octa-cis-undecaprenyl diphosphate + di-trans,octa-cis-undecaprenyl diphosphate + H(+)</text>
        <dbReference type="Rhea" id="RHEA:23708"/>
        <dbReference type="Rhea" id="RHEA-COMP:9602"/>
        <dbReference type="Rhea" id="RHEA-COMP:9603"/>
        <dbReference type="ChEBI" id="CHEBI:15378"/>
        <dbReference type="ChEBI" id="CHEBI:58405"/>
        <dbReference type="ChEBI" id="CHEBI:60033"/>
        <dbReference type="ChEBI" id="CHEBI:78435"/>
        <dbReference type="EC" id="2.4.99.28"/>
    </reaction>
</comment>